<evidence type="ECO:0000256" key="3">
    <source>
        <dbReference type="SAM" id="MobiDB-lite"/>
    </source>
</evidence>
<sequence length="117" mass="12424">MIPIATQLAAANGACTQPASRTGQLPQVPYSLFGLGTNGGAPIARGAAKEARRNGIVEYLRTHGGYKSSDIAAAFGVSAETTVKDLREMRAEGRVRRDDSRSPYLWEAAEADEESAK</sequence>
<organism evidence="5 6">
    <name type="scientific">Aromatoleum toluolicum</name>
    <dbReference type="NCBI Taxonomy" id="90060"/>
    <lineage>
        <taxon>Bacteria</taxon>
        <taxon>Pseudomonadati</taxon>
        <taxon>Pseudomonadota</taxon>
        <taxon>Betaproteobacteria</taxon>
        <taxon>Rhodocyclales</taxon>
        <taxon>Rhodocyclaceae</taxon>
        <taxon>Aromatoleum</taxon>
    </lineage>
</organism>
<feature type="domain" description="HTH deoR-type" evidence="4">
    <location>
        <begin position="52"/>
        <end position="97"/>
    </location>
</feature>
<evidence type="ECO:0000313" key="6">
    <source>
        <dbReference type="Proteomes" id="UP000634522"/>
    </source>
</evidence>
<proteinExistence type="predicted"/>
<dbReference type="InterPro" id="IPR036390">
    <property type="entry name" value="WH_DNA-bd_sf"/>
</dbReference>
<dbReference type="Proteomes" id="UP000634522">
    <property type="component" value="Unassembled WGS sequence"/>
</dbReference>
<dbReference type="InterPro" id="IPR001034">
    <property type="entry name" value="DeoR_HTH"/>
</dbReference>
<keyword evidence="6" id="KW-1185">Reference proteome</keyword>
<keyword evidence="1" id="KW-0805">Transcription regulation</keyword>
<evidence type="ECO:0000259" key="4">
    <source>
        <dbReference type="Pfam" id="PF08220"/>
    </source>
</evidence>
<evidence type="ECO:0000313" key="5">
    <source>
        <dbReference type="EMBL" id="NMF98429.1"/>
    </source>
</evidence>
<dbReference type="EMBL" id="WTVS01000026">
    <property type="protein sequence ID" value="NMF98429.1"/>
    <property type="molecule type" value="Genomic_DNA"/>
</dbReference>
<evidence type="ECO:0000256" key="2">
    <source>
        <dbReference type="ARBA" id="ARBA00023163"/>
    </source>
</evidence>
<feature type="compositionally biased region" description="Basic and acidic residues" evidence="3">
    <location>
        <begin position="91"/>
        <end position="101"/>
    </location>
</feature>
<comment type="caution">
    <text evidence="5">The sequence shown here is derived from an EMBL/GenBank/DDBJ whole genome shotgun (WGS) entry which is preliminary data.</text>
</comment>
<dbReference type="RefSeq" id="WP_169141180.1">
    <property type="nucleotide sequence ID" value="NZ_WTVS01000026.1"/>
</dbReference>
<feature type="region of interest" description="Disordered" evidence="3">
    <location>
        <begin position="91"/>
        <end position="117"/>
    </location>
</feature>
<dbReference type="SUPFAM" id="SSF46785">
    <property type="entry name" value="Winged helix' DNA-binding domain"/>
    <property type="match status" value="1"/>
</dbReference>
<gene>
    <name evidence="5" type="ORF">GPA27_13640</name>
</gene>
<protein>
    <submittedName>
        <fullName evidence="5">DeoR family transcriptional regulator</fullName>
    </submittedName>
</protein>
<dbReference type="Pfam" id="PF08220">
    <property type="entry name" value="HTH_DeoR"/>
    <property type="match status" value="1"/>
</dbReference>
<accession>A0ABX1NGP1</accession>
<keyword evidence="2" id="KW-0804">Transcription</keyword>
<reference evidence="5 6" key="1">
    <citation type="submission" date="2019-12" db="EMBL/GenBank/DDBJ databases">
        <title>Comparative genomics gives insights into the taxonomy of the Azoarcus-Aromatoleum group and reveals separate origins of nif in the plant-associated Azoarcus and non-plant-associated Aromatoleum sub-groups.</title>
        <authorList>
            <person name="Lafos M."/>
            <person name="Maluk M."/>
            <person name="Batista M."/>
            <person name="Junghare M."/>
            <person name="Carmona M."/>
            <person name="Faoro H."/>
            <person name="Cruz L.M."/>
            <person name="Battistoni F."/>
            <person name="De Souza E."/>
            <person name="Pedrosa F."/>
            <person name="Chen W.-M."/>
            <person name="Poole P.S."/>
            <person name="Dixon R.A."/>
            <person name="James E.K."/>
        </authorList>
    </citation>
    <scope>NUCLEOTIDE SEQUENCE [LARGE SCALE GENOMIC DNA]</scope>
    <source>
        <strain evidence="5 6">T</strain>
    </source>
</reference>
<evidence type="ECO:0000256" key="1">
    <source>
        <dbReference type="ARBA" id="ARBA00023015"/>
    </source>
</evidence>
<name>A0ABX1NGP1_9RHOO</name>
<dbReference type="InterPro" id="IPR036388">
    <property type="entry name" value="WH-like_DNA-bd_sf"/>
</dbReference>
<dbReference type="Gene3D" id="1.10.10.10">
    <property type="entry name" value="Winged helix-like DNA-binding domain superfamily/Winged helix DNA-binding domain"/>
    <property type="match status" value="1"/>
</dbReference>